<reference evidence="1" key="1">
    <citation type="journal article" date="2019" name="MBio">
        <title>Virus Genomes from Deep Sea Sediments Expand the Ocean Megavirome and Support Independent Origins of Viral Gigantism.</title>
        <authorList>
            <person name="Backstrom D."/>
            <person name="Yutin N."/>
            <person name="Jorgensen S.L."/>
            <person name="Dharamshi J."/>
            <person name="Homa F."/>
            <person name="Zaremba-Niedwiedzka K."/>
            <person name="Spang A."/>
            <person name="Wolf Y.I."/>
            <person name="Koonin E.V."/>
            <person name="Ettema T.J."/>
        </authorList>
    </citation>
    <scope>NUCLEOTIDE SEQUENCE</scope>
</reference>
<gene>
    <name evidence="1" type="ORF">LCDPAC02_02350</name>
</gene>
<name>A0A481YRF2_9VIRU</name>
<dbReference type="EMBL" id="MK500301">
    <property type="protein sequence ID" value="QBK85036.1"/>
    <property type="molecule type" value="Genomic_DNA"/>
</dbReference>
<protein>
    <submittedName>
        <fullName evidence="1">Uncharacterized protein</fullName>
    </submittedName>
</protein>
<proteinExistence type="predicted"/>
<organism evidence="1">
    <name type="scientific">Pithovirus LCDPAC02</name>
    <dbReference type="NCBI Taxonomy" id="2506601"/>
    <lineage>
        <taxon>Viruses</taxon>
        <taxon>Pithoviruses</taxon>
    </lineage>
</organism>
<accession>A0A481YRF2</accession>
<evidence type="ECO:0000313" key="1">
    <source>
        <dbReference type="EMBL" id="QBK85036.1"/>
    </source>
</evidence>
<sequence>MNYTEDFSIFTKRLLNSSMYHLDIFPEYVKHISTDIKVLKFDIDNQSNTIIIIKFYGYYIKYEICKLTDTKLKLVTSCVKSIDDIPDIENEIVVKSNIIGEDIVNLYTNVLNQNIIF</sequence>